<keyword evidence="4 11" id="KW-0812">Transmembrane</keyword>
<evidence type="ECO:0000256" key="5">
    <source>
        <dbReference type="ARBA" id="ARBA00022741"/>
    </source>
</evidence>
<feature type="domain" description="Sensor protein KdpD transmembrane" evidence="12">
    <location>
        <begin position="20"/>
        <end position="112"/>
    </location>
</feature>
<dbReference type="GO" id="GO:0000160">
    <property type="term" value="P:phosphorelay signal transduction system"/>
    <property type="evidence" value="ECO:0007669"/>
    <property type="project" value="UniProtKB-KW"/>
</dbReference>
<dbReference type="Gene3D" id="1.20.120.620">
    <property type="entry name" value="Backbone structure of the membrane domain of e. Coli histidine kinase receptor kdpd"/>
    <property type="match status" value="1"/>
</dbReference>
<evidence type="ECO:0000256" key="1">
    <source>
        <dbReference type="ARBA" id="ARBA00004141"/>
    </source>
</evidence>
<feature type="transmembrane region" description="Helical" evidence="11">
    <location>
        <begin position="91"/>
        <end position="115"/>
    </location>
</feature>
<feature type="transmembrane region" description="Helical" evidence="11">
    <location>
        <begin position="51"/>
        <end position="79"/>
    </location>
</feature>
<evidence type="ECO:0000313" key="13">
    <source>
        <dbReference type="EMBL" id="NGM21214.1"/>
    </source>
</evidence>
<evidence type="ECO:0000256" key="4">
    <source>
        <dbReference type="ARBA" id="ARBA00022692"/>
    </source>
</evidence>
<keyword evidence="3" id="KW-0808">Transferase</keyword>
<sequence length="124" mass="12988">MTGGSSLLAMRRLPRGRRCLIAAVVILVTFALRVAILGWQPGGAYLPFLPMVVLTTVLLGLAPGLFAAALGWAMAVVWFVEPVGGWRIADWGDIAFAVLFPAGAAFAAVVTEVFVSTATAGQEE</sequence>
<evidence type="ECO:0000256" key="11">
    <source>
        <dbReference type="SAM" id="Phobius"/>
    </source>
</evidence>
<dbReference type="RefSeq" id="WP_164695114.1">
    <property type="nucleotide sequence ID" value="NZ_JAAIKB010000005.1"/>
</dbReference>
<keyword evidence="8 11" id="KW-1133">Transmembrane helix</keyword>
<keyword evidence="9" id="KW-0902">Two-component regulatory system</keyword>
<evidence type="ECO:0000256" key="8">
    <source>
        <dbReference type="ARBA" id="ARBA00022989"/>
    </source>
</evidence>
<dbReference type="Proteomes" id="UP000475385">
    <property type="component" value="Unassembled WGS sequence"/>
</dbReference>
<dbReference type="InterPro" id="IPR025201">
    <property type="entry name" value="KdpD_TM"/>
</dbReference>
<evidence type="ECO:0000256" key="10">
    <source>
        <dbReference type="ARBA" id="ARBA00023136"/>
    </source>
</evidence>
<keyword evidence="14" id="KW-1185">Reference proteome</keyword>
<evidence type="ECO:0000256" key="7">
    <source>
        <dbReference type="ARBA" id="ARBA00022840"/>
    </source>
</evidence>
<dbReference type="GO" id="GO:0005524">
    <property type="term" value="F:ATP binding"/>
    <property type="evidence" value="ECO:0007669"/>
    <property type="project" value="UniProtKB-KW"/>
</dbReference>
<keyword evidence="2" id="KW-0597">Phosphoprotein</keyword>
<keyword evidence="10 11" id="KW-0472">Membrane</keyword>
<dbReference type="InterPro" id="IPR038318">
    <property type="entry name" value="KdpD_sf"/>
</dbReference>
<feature type="transmembrane region" description="Helical" evidence="11">
    <location>
        <begin position="20"/>
        <end position="39"/>
    </location>
</feature>
<proteinExistence type="predicted"/>
<reference evidence="13 14" key="1">
    <citation type="submission" date="2020-03" db="EMBL/GenBank/DDBJ databases">
        <title>Roseomonas stagni sp. nov., isolated from pond water in Japan.</title>
        <authorList>
            <person name="Furuhata K."/>
            <person name="Miyamoto H."/>
            <person name="Goto K."/>
        </authorList>
    </citation>
    <scope>NUCLEOTIDE SEQUENCE [LARGE SCALE GENOMIC DNA]</scope>
    <source>
        <strain evidence="13 14">PeD5</strain>
    </source>
</reference>
<protein>
    <submittedName>
        <fullName evidence="13">DUF4118 domain-containing protein</fullName>
    </submittedName>
</protein>
<dbReference type="GO" id="GO:0016301">
    <property type="term" value="F:kinase activity"/>
    <property type="evidence" value="ECO:0007669"/>
    <property type="project" value="UniProtKB-KW"/>
</dbReference>
<accession>A0A6M1LN65</accession>
<evidence type="ECO:0000256" key="6">
    <source>
        <dbReference type="ARBA" id="ARBA00022777"/>
    </source>
</evidence>
<keyword evidence="5" id="KW-0547">Nucleotide-binding</keyword>
<evidence type="ECO:0000259" key="12">
    <source>
        <dbReference type="Pfam" id="PF13493"/>
    </source>
</evidence>
<evidence type="ECO:0000256" key="2">
    <source>
        <dbReference type="ARBA" id="ARBA00022553"/>
    </source>
</evidence>
<dbReference type="AlphaFoldDB" id="A0A6M1LN65"/>
<organism evidence="13 14">
    <name type="scientific">Falsiroseomonas algicola</name>
    <dbReference type="NCBI Taxonomy" id="2716930"/>
    <lineage>
        <taxon>Bacteria</taxon>
        <taxon>Pseudomonadati</taxon>
        <taxon>Pseudomonadota</taxon>
        <taxon>Alphaproteobacteria</taxon>
        <taxon>Acetobacterales</taxon>
        <taxon>Roseomonadaceae</taxon>
        <taxon>Falsiroseomonas</taxon>
    </lineage>
</organism>
<evidence type="ECO:0000256" key="3">
    <source>
        <dbReference type="ARBA" id="ARBA00022679"/>
    </source>
</evidence>
<keyword evidence="7" id="KW-0067">ATP-binding</keyword>
<keyword evidence="6" id="KW-0418">Kinase</keyword>
<evidence type="ECO:0000256" key="9">
    <source>
        <dbReference type="ARBA" id="ARBA00023012"/>
    </source>
</evidence>
<gene>
    <name evidence="13" type="ORF">G3576_14410</name>
</gene>
<comment type="subcellular location">
    <subcellularLocation>
        <location evidence="1">Membrane</location>
        <topology evidence="1">Multi-pass membrane protein</topology>
    </subcellularLocation>
</comment>
<dbReference type="Pfam" id="PF13493">
    <property type="entry name" value="DUF4118"/>
    <property type="match status" value="1"/>
</dbReference>
<dbReference type="EMBL" id="JAAIKB010000005">
    <property type="protein sequence ID" value="NGM21214.1"/>
    <property type="molecule type" value="Genomic_DNA"/>
</dbReference>
<dbReference type="GO" id="GO:0016020">
    <property type="term" value="C:membrane"/>
    <property type="evidence" value="ECO:0007669"/>
    <property type="project" value="UniProtKB-SubCell"/>
</dbReference>
<evidence type="ECO:0000313" key="14">
    <source>
        <dbReference type="Proteomes" id="UP000475385"/>
    </source>
</evidence>
<comment type="caution">
    <text evidence="13">The sequence shown here is derived from an EMBL/GenBank/DDBJ whole genome shotgun (WGS) entry which is preliminary data.</text>
</comment>
<name>A0A6M1LN65_9PROT</name>